<sequence length="86" mass="9933">MYARNGKQYPCIKFNATDSTKIKVKFKPLQMNVKIISPKMDKKINGYKEGKRGKGNKHGEHFCREESIQNWGGKSVIKLFHMNSTN</sequence>
<accession>A0A1A8WT03</accession>
<dbReference type="Proteomes" id="UP000078546">
    <property type="component" value="Unassembled WGS sequence"/>
</dbReference>
<protein>
    <submittedName>
        <fullName evidence="1">Uncharacterized protein</fullName>
    </submittedName>
</protein>
<organism evidence="1 2">
    <name type="scientific">Plasmodium ovale curtisi</name>
    <dbReference type="NCBI Taxonomy" id="864141"/>
    <lineage>
        <taxon>Eukaryota</taxon>
        <taxon>Sar</taxon>
        <taxon>Alveolata</taxon>
        <taxon>Apicomplexa</taxon>
        <taxon>Aconoidasida</taxon>
        <taxon>Haemosporida</taxon>
        <taxon>Plasmodiidae</taxon>
        <taxon>Plasmodium</taxon>
        <taxon>Plasmodium (Plasmodium)</taxon>
    </lineage>
</organism>
<name>A0A1A8WT03_PLAOA</name>
<proteinExistence type="predicted"/>
<gene>
    <name evidence="1" type="ORF">POVCU1_030510</name>
</gene>
<evidence type="ECO:0000313" key="2">
    <source>
        <dbReference type="Proteomes" id="UP000078546"/>
    </source>
</evidence>
<dbReference type="EMBL" id="FLQV01000558">
    <property type="protein sequence ID" value="SBS96023.1"/>
    <property type="molecule type" value="Genomic_DNA"/>
</dbReference>
<reference evidence="2" key="1">
    <citation type="submission" date="2016-05" db="EMBL/GenBank/DDBJ databases">
        <authorList>
            <person name="Naeem Raeece"/>
        </authorList>
    </citation>
    <scope>NUCLEOTIDE SEQUENCE [LARGE SCALE GENOMIC DNA]</scope>
</reference>
<evidence type="ECO:0000313" key="1">
    <source>
        <dbReference type="EMBL" id="SBS96023.1"/>
    </source>
</evidence>
<dbReference type="AlphaFoldDB" id="A0A1A8WT03"/>